<accession>A0A4R0JQF7</accession>
<organism evidence="2 3">
    <name type="scientific">Kribbella pittospori</name>
    <dbReference type="NCBI Taxonomy" id="722689"/>
    <lineage>
        <taxon>Bacteria</taxon>
        <taxon>Bacillati</taxon>
        <taxon>Actinomycetota</taxon>
        <taxon>Actinomycetes</taxon>
        <taxon>Propionibacteriales</taxon>
        <taxon>Kribbellaceae</taxon>
        <taxon>Kribbella</taxon>
    </lineage>
</organism>
<protein>
    <submittedName>
        <fullName evidence="2">GAF domain-containing protein</fullName>
    </submittedName>
</protein>
<feature type="domain" description="GAF" evidence="1">
    <location>
        <begin position="100"/>
        <end position="254"/>
    </location>
</feature>
<dbReference type="OrthoDB" id="5242012at2"/>
<reference evidence="2 3" key="1">
    <citation type="submission" date="2019-02" db="EMBL/GenBank/DDBJ databases">
        <title>Kribbella capetownensis sp. nov. and Kribbella speibonae sp. nov., isolated from soil.</title>
        <authorList>
            <person name="Curtis S.M."/>
            <person name="Norton I."/>
            <person name="Everest G.J."/>
            <person name="Meyers P.R."/>
        </authorList>
    </citation>
    <scope>NUCLEOTIDE SEQUENCE [LARGE SCALE GENOMIC DNA]</scope>
    <source>
        <strain evidence="2 3">NRRL B-24813</strain>
    </source>
</reference>
<gene>
    <name evidence="2" type="ORF">E0H73_42270</name>
</gene>
<evidence type="ECO:0000313" key="2">
    <source>
        <dbReference type="EMBL" id="TCC49573.1"/>
    </source>
</evidence>
<dbReference type="Pfam" id="PF13185">
    <property type="entry name" value="GAF_2"/>
    <property type="match status" value="1"/>
</dbReference>
<proteinExistence type="predicted"/>
<dbReference type="InterPro" id="IPR029016">
    <property type="entry name" value="GAF-like_dom_sf"/>
</dbReference>
<dbReference type="AlphaFoldDB" id="A0A4R0JQF7"/>
<dbReference type="InterPro" id="IPR003018">
    <property type="entry name" value="GAF"/>
</dbReference>
<evidence type="ECO:0000259" key="1">
    <source>
        <dbReference type="SMART" id="SM00065"/>
    </source>
</evidence>
<sequence>MFRSLWTVPSPTMRWIRQRRERSGLPVVHASPVRRCAWLPSFTARGYRRPCGRAGLWSRRGSCRRTRTGGDPQDPARLRQLAEEQAALRRVATLVAAGARPDEVFTAVADELAHLVGAQATFVARVDDRRVVGGELEAYVTIVGSFGRVSDAVPVGFQARLDSRTVSAVALRTGRPARMSGEGLAGGPFGEIVRGLGLQSAVASPIAVAGRQWGVILAATTRRDLPAGTEIRVAHFMELAATAIANAQAEQSLRALADTQAALRRLAMLVARGESPEVVFAAVTSEVLRHFGHDTARMIRFELDGTATVVANEGTTGSHVRVGRRWEGYPRTGLTPHHRRSLGCRVVGA</sequence>
<dbReference type="Proteomes" id="UP000291144">
    <property type="component" value="Unassembled WGS sequence"/>
</dbReference>
<dbReference type="SUPFAM" id="SSF55781">
    <property type="entry name" value="GAF domain-like"/>
    <property type="match status" value="2"/>
</dbReference>
<keyword evidence="3" id="KW-1185">Reference proteome</keyword>
<dbReference type="EMBL" id="SJKB01000026">
    <property type="protein sequence ID" value="TCC49573.1"/>
    <property type="molecule type" value="Genomic_DNA"/>
</dbReference>
<name>A0A4R0JQF7_9ACTN</name>
<evidence type="ECO:0000313" key="3">
    <source>
        <dbReference type="Proteomes" id="UP000291144"/>
    </source>
</evidence>
<dbReference type="SMART" id="SM00065">
    <property type="entry name" value="GAF"/>
    <property type="match status" value="1"/>
</dbReference>
<comment type="caution">
    <text evidence="2">The sequence shown here is derived from an EMBL/GenBank/DDBJ whole genome shotgun (WGS) entry which is preliminary data.</text>
</comment>
<dbReference type="Gene3D" id="3.30.450.40">
    <property type="match status" value="1"/>
</dbReference>